<dbReference type="Proteomes" id="UP000193077">
    <property type="component" value="Unassembled WGS sequence"/>
</dbReference>
<evidence type="ECO:0000313" key="1">
    <source>
        <dbReference type="EMBL" id="SLN38586.1"/>
    </source>
</evidence>
<dbReference type="SUPFAM" id="SSF54637">
    <property type="entry name" value="Thioesterase/thiol ester dehydrase-isomerase"/>
    <property type="match status" value="1"/>
</dbReference>
<dbReference type="EMBL" id="FWFO01000001">
    <property type="protein sequence ID" value="SLN38586.1"/>
    <property type="molecule type" value="Genomic_DNA"/>
</dbReference>
<dbReference type="Gene3D" id="3.10.129.10">
    <property type="entry name" value="Hotdog Thioesterase"/>
    <property type="match status" value="1"/>
</dbReference>
<dbReference type="InterPro" id="IPR029069">
    <property type="entry name" value="HotDog_dom_sf"/>
</dbReference>
<organism evidence="1 2">
    <name type="scientific">Falsiruegeria litorea R37</name>
    <dbReference type="NCBI Taxonomy" id="1200284"/>
    <lineage>
        <taxon>Bacteria</taxon>
        <taxon>Pseudomonadati</taxon>
        <taxon>Pseudomonadota</taxon>
        <taxon>Alphaproteobacteria</taxon>
        <taxon>Rhodobacterales</taxon>
        <taxon>Roseobacteraceae</taxon>
        <taxon>Falsiruegeria</taxon>
    </lineage>
</organism>
<dbReference type="CDD" id="cd00586">
    <property type="entry name" value="4HBT"/>
    <property type="match status" value="1"/>
</dbReference>
<dbReference type="AlphaFoldDB" id="A0A1Y5SIH5"/>
<name>A0A1Y5SIH5_9RHOB</name>
<protein>
    <submittedName>
        <fullName evidence="1">Thioesterase superfamily protein</fullName>
    </submittedName>
</protein>
<accession>A0A1Y5SIH5</accession>
<sequence>MGLRHVNGTTSSLDMDIRFHTPLTAKEQLGFGLDAPQPLALADKVRFAELDPLNHVNNKAYIEWFETLRVSYFDNLCAFCYDGLEAPRLVIRSANIHYVREMVMDEVYVTTARVTGFRNTSFTIEQQLWSGDLRATLTGVMVTLRGDGSGRYPLPQSLREVFIKRDGATPEG</sequence>
<dbReference type="Pfam" id="PF13279">
    <property type="entry name" value="4HBT_2"/>
    <property type="match status" value="1"/>
</dbReference>
<keyword evidence="2" id="KW-1185">Reference proteome</keyword>
<proteinExistence type="predicted"/>
<reference evidence="1 2" key="1">
    <citation type="submission" date="2017-03" db="EMBL/GenBank/DDBJ databases">
        <authorList>
            <person name="Afonso C.L."/>
            <person name="Miller P.J."/>
            <person name="Scott M.A."/>
            <person name="Spackman E."/>
            <person name="Goraichik I."/>
            <person name="Dimitrov K.M."/>
            <person name="Suarez D.L."/>
            <person name="Swayne D.E."/>
        </authorList>
    </citation>
    <scope>NUCLEOTIDE SEQUENCE [LARGE SCALE GENOMIC DNA]</scope>
    <source>
        <strain evidence="1 2">CECT 7639</strain>
    </source>
</reference>
<gene>
    <name evidence="1" type="ORF">TRL7639_01944</name>
</gene>
<evidence type="ECO:0000313" key="2">
    <source>
        <dbReference type="Proteomes" id="UP000193077"/>
    </source>
</evidence>